<accession>A0A0F4YH07</accession>
<dbReference type="Proteomes" id="UP000053958">
    <property type="component" value="Unassembled WGS sequence"/>
</dbReference>
<dbReference type="RefSeq" id="XP_013323540.1">
    <property type="nucleotide sequence ID" value="XM_013468086.1"/>
</dbReference>
<name>A0A0F4YH07_RASE3</name>
<keyword evidence="2" id="KW-1185">Reference proteome</keyword>
<gene>
    <name evidence="1" type="ORF">T310_9449</name>
</gene>
<organism evidence="1 2">
    <name type="scientific">Rasamsonia emersonii (strain ATCC 16479 / CBS 393.64 / IMI 116815)</name>
    <dbReference type="NCBI Taxonomy" id="1408163"/>
    <lineage>
        <taxon>Eukaryota</taxon>
        <taxon>Fungi</taxon>
        <taxon>Dikarya</taxon>
        <taxon>Ascomycota</taxon>
        <taxon>Pezizomycotina</taxon>
        <taxon>Eurotiomycetes</taxon>
        <taxon>Eurotiomycetidae</taxon>
        <taxon>Eurotiales</taxon>
        <taxon>Trichocomaceae</taxon>
        <taxon>Rasamsonia</taxon>
    </lineage>
</organism>
<evidence type="ECO:0000313" key="1">
    <source>
        <dbReference type="EMBL" id="KKA16928.1"/>
    </source>
</evidence>
<dbReference type="OrthoDB" id="4224309at2759"/>
<dbReference type="STRING" id="1408163.A0A0F4YH07"/>
<dbReference type="AlphaFoldDB" id="A0A0F4YH07"/>
<reference evidence="1 2" key="1">
    <citation type="submission" date="2015-04" db="EMBL/GenBank/DDBJ databases">
        <authorList>
            <person name="Heijne W.H."/>
            <person name="Fedorova N.D."/>
            <person name="Nierman W.C."/>
            <person name="Vollebregt A.W."/>
            <person name="Zhao Z."/>
            <person name="Wu L."/>
            <person name="Kumar M."/>
            <person name="Stam H."/>
            <person name="van den Berg M.A."/>
            <person name="Pel H.J."/>
        </authorList>
    </citation>
    <scope>NUCLEOTIDE SEQUENCE [LARGE SCALE GENOMIC DNA]</scope>
    <source>
        <strain evidence="1 2">CBS 393.64</strain>
    </source>
</reference>
<dbReference type="GeneID" id="25321384"/>
<sequence length="194" mass="21653">MAGEKSGLTESILALHNRNFVNVSTNPSSTLLNLTDKVVTEEKIHLYYSHLGQRRINRGDHTVNGIECLTLAPQGQPERPLDDMEPQSQDTTDADLKIFQQLSMHISSPEGPLERFLTPDGCSDPSYYARPALERTQIAFGSMESVGERRRRAQANMEMVIQRKGEEEGSRRMICNSFCVERPGASLFPSSNVA</sequence>
<evidence type="ECO:0000313" key="2">
    <source>
        <dbReference type="Proteomes" id="UP000053958"/>
    </source>
</evidence>
<protein>
    <submittedName>
        <fullName evidence="1">Uncharacterized protein</fullName>
    </submittedName>
</protein>
<comment type="caution">
    <text evidence="1">The sequence shown here is derived from an EMBL/GenBank/DDBJ whole genome shotgun (WGS) entry which is preliminary data.</text>
</comment>
<dbReference type="EMBL" id="LASV01000728">
    <property type="protein sequence ID" value="KKA16928.1"/>
    <property type="molecule type" value="Genomic_DNA"/>
</dbReference>
<proteinExistence type="predicted"/>